<dbReference type="GO" id="GO:0030643">
    <property type="term" value="P:intracellular phosphate ion homeostasis"/>
    <property type="evidence" value="ECO:0007669"/>
    <property type="project" value="InterPro"/>
</dbReference>
<dbReference type="Gene3D" id="1.20.58.220">
    <property type="entry name" value="Phosphate transport system protein phou homolog 2, domain 2"/>
    <property type="match status" value="1"/>
</dbReference>
<dbReference type="GO" id="GO:0006817">
    <property type="term" value="P:phosphate ion transport"/>
    <property type="evidence" value="ECO:0007669"/>
    <property type="project" value="UniProtKB-KW"/>
</dbReference>
<evidence type="ECO:0000256" key="7">
    <source>
        <dbReference type="PIRNR" id="PIRNR003107"/>
    </source>
</evidence>
<evidence type="ECO:0000256" key="3">
    <source>
        <dbReference type="ARBA" id="ARBA00011738"/>
    </source>
</evidence>
<evidence type="ECO:0000313" key="9">
    <source>
        <dbReference type="EMBL" id="OGK56709.1"/>
    </source>
</evidence>
<comment type="subcellular location">
    <subcellularLocation>
        <location evidence="1 7">Cytoplasm</location>
    </subcellularLocation>
</comment>
<dbReference type="FunFam" id="1.20.58.220:FF:000004">
    <property type="entry name" value="Phosphate-specific transport system accessory protein PhoU"/>
    <property type="match status" value="1"/>
</dbReference>
<dbReference type="PANTHER" id="PTHR42930">
    <property type="entry name" value="PHOSPHATE-SPECIFIC TRANSPORT SYSTEM ACCESSORY PROTEIN PHOU"/>
    <property type="match status" value="1"/>
</dbReference>
<keyword evidence="6 7" id="KW-0592">Phosphate transport</keyword>
<dbReference type="EMBL" id="MGAY01000026">
    <property type="protein sequence ID" value="OGK56709.1"/>
    <property type="molecule type" value="Genomic_DNA"/>
</dbReference>
<accession>A0A1F7JM63</accession>
<dbReference type="GO" id="GO:0045936">
    <property type="term" value="P:negative regulation of phosphate metabolic process"/>
    <property type="evidence" value="ECO:0007669"/>
    <property type="project" value="InterPro"/>
</dbReference>
<comment type="subunit">
    <text evidence="3 7">Homodimer.</text>
</comment>
<organism evidence="9 10">
    <name type="scientific">Candidatus Roizmanbacteria bacterium RIFCSPLOWO2_02_FULL_38_10</name>
    <dbReference type="NCBI Taxonomy" id="1802074"/>
    <lineage>
        <taxon>Bacteria</taxon>
        <taxon>Candidatus Roizmaniibacteriota</taxon>
    </lineage>
</organism>
<comment type="function">
    <text evidence="7">Plays a role in the regulation of phosphate uptake.</text>
</comment>
<protein>
    <recommendedName>
        <fullName evidence="7">Phosphate-specific transport system accessory protein PhoU</fullName>
    </recommendedName>
</protein>
<evidence type="ECO:0000256" key="6">
    <source>
        <dbReference type="ARBA" id="ARBA00022592"/>
    </source>
</evidence>
<dbReference type="Pfam" id="PF01895">
    <property type="entry name" value="PhoU"/>
    <property type="match status" value="2"/>
</dbReference>
<dbReference type="InterPro" id="IPR026022">
    <property type="entry name" value="PhoU_dom"/>
</dbReference>
<dbReference type="InterPro" id="IPR038078">
    <property type="entry name" value="PhoU-like_sf"/>
</dbReference>
<evidence type="ECO:0000256" key="5">
    <source>
        <dbReference type="ARBA" id="ARBA00022490"/>
    </source>
</evidence>
<evidence type="ECO:0000313" key="10">
    <source>
        <dbReference type="Proteomes" id="UP000176376"/>
    </source>
</evidence>
<dbReference type="PIRSF" id="PIRSF003107">
    <property type="entry name" value="PhoU"/>
    <property type="match status" value="1"/>
</dbReference>
<dbReference type="AlphaFoldDB" id="A0A1F7JM63"/>
<feature type="domain" description="PhoU" evidence="8">
    <location>
        <begin position="123"/>
        <end position="205"/>
    </location>
</feature>
<dbReference type="Proteomes" id="UP000176376">
    <property type="component" value="Unassembled WGS sequence"/>
</dbReference>
<dbReference type="NCBIfam" id="TIGR02135">
    <property type="entry name" value="phoU_full"/>
    <property type="match status" value="1"/>
</dbReference>
<keyword evidence="5 7" id="KW-0963">Cytoplasm</keyword>
<dbReference type="SUPFAM" id="SSF109755">
    <property type="entry name" value="PhoU-like"/>
    <property type="match status" value="1"/>
</dbReference>
<proteinExistence type="inferred from homology"/>
<evidence type="ECO:0000259" key="8">
    <source>
        <dbReference type="Pfam" id="PF01895"/>
    </source>
</evidence>
<dbReference type="GO" id="GO:0005737">
    <property type="term" value="C:cytoplasm"/>
    <property type="evidence" value="ECO:0007669"/>
    <property type="project" value="UniProtKB-SubCell"/>
</dbReference>
<sequence>MDNGQLIKEMNNLNQLVLDMGDRVENTIHVTFSTLMKGDIDNADKIIKDDYLIDRQALKISEECLKLLALYQPVASDLRFITTALSIVTDLERIGDLAVDVANRIKELGNGSNIEPIDDLAKIVVIVERMMRQSLSSYVRRDASQSKEVITLKMEAIKLLDIVNEEILAFAKQNTNNIKNSISFALLGYHVERIACHVTNIAEDVVYMVDAELIKYQNKN</sequence>
<comment type="similarity">
    <text evidence="2 7">Belongs to the PhoU family.</text>
</comment>
<feature type="domain" description="PhoU" evidence="8">
    <location>
        <begin position="18"/>
        <end position="105"/>
    </location>
</feature>
<comment type="caution">
    <text evidence="9">The sequence shown here is derived from an EMBL/GenBank/DDBJ whole genome shotgun (WGS) entry which is preliminary data.</text>
</comment>
<reference evidence="9 10" key="1">
    <citation type="journal article" date="2016" name="Nat. Commun.">
        <title>Thousands of microbial genomes shed light on interconnected biogeochemical processes in an aquifer system.</title>
        <authorList>
            <person name="Anantharaman K."/>
            <person name="Brown C.T."/>
            <person name="Hug L.A."/>
            <person name="Sharon I."/>
            <person name="Castelle C.J."/>
            <person name="Probst A.J."/>
            <person name="Thomas B.C."/>
            <person name="Singh A."/>
            <person name="Wilkins M.J."/>
            <person name="Karaoz U."/>
            <person name="Brodie E.L."/>
            <person name="Williams K.H."/>
            <person name="Hubbard S.S."/>
            <person name="Banfield J.F."/>
        </authorList>
    </citation>
    <scope>NUCLEOTIDE SEQUENCE [LARGE SCALE GENOMIC DNA]</scope>
</reference>
<dbReference type="InterPro" id="IPR028366">
    <property type="entry name" value="PhoU"/>
</dbReference>
<dbReference type="PANTHER" id="PTHR42930:SF3">
    <property type="entry name" value="PHOSPHATE-SPECIFIC TRANSPORT SYSTEM ACCESSORY PROTEIN PHOU"/>
    <property type="match status" value="1"/>
</dbReference>
<evidence type="ECO:0000256" key="1">
    <source>
        <dbReference type="ARBA" id="ARBA00004496"/>
    </source>
</evidence>
<evidence type="ECO:0000256" key="2">
    <source>
        <dbReference type="ARBA" id="ARBA00008107"/>
    </source>
</evidence>
<name>A0A1F7JM63_9BACT</name>
<keyword evidence="4 7" id="KW-0813">Transport</keyword>
<dbReference type="STRING" id="1802074.A3J15_02535"/>
<evidence type="ECO:0000256" key="4">
    <source>
        <dbReference type="ARBA" id="ARBA00022448"/>
    </source>
</evidence>
<gene>
    <name evidence="9" type="ORF">A3J15_02535</name>
</gene>